<dbReference type="GO" id="GO:0005524">
    <property type="term" value="F:ATP binding"/>
    <property type="evidence" value="ECO:0007669"/>
    <property type="project" value="UniProtKB-KW"/>
</dbReference>
<comment type="pathway">
    <text evidence="1">Amino-acid biosynthesis; L-asparagine biosynthesis; L-asparagine from L-aspartate (L-Gln route): step 1/1.</text>
</comment>
<dbReference type="Pfam" id="PF00733">
    <property type="entry name" value="Asn_synthase"/>
    <property type="match status" value="1"/>
</dbReference>
<reference evidence="10 11" key="1">
    <citation type="submission" date="2018-06" db="EMBL/GenBank/DDBJ databases">
        <title>Paenibacillus imtechensis sp. nov.</title>
        <authorList>
            <person name="Pinnaka A.K."/>
            <person name="Singh H."/>
            <person name="Kaur M."/>
        </authorList>
    </citation>
    <scope>NUCLEOTIDE SEQUENCE [LARGE SCALE GENOMIC DNA]</scope>
    <source>
        <strain evidence="10 11">SMB1</strain>
    </source>
</reference>
<feature type="domain" description="Glutamine amidotransferase type-2" evidence="9">
    <location>
        <begin position="1"/>
        <end position="217"/>
    </location>
</feature>
<dbReference type="PIRSF" id="PIRSF001589">
    <property type="entry name" value="Asn_synthetase_glu-h"/>
    <property type="match status" value="1"/>
</dbReference>
<dbReference type="PROSITE" id="PS51278">
    <property type="entry name" value="GATASE_TYPE_2"/>
    <property type="match status" value="1"/>
</dbReference>
<dbReference type="InterPro" id="IPR017932">
    <property type="entry name" value="GATase_2_dom"/>
</dbReference>
<evidence type="ECO:0000256" key="6">
    <source>
        <dbReference type="ARBA" id="ARBA00022888"/>
    </source>
</evidence>
<dbReference type="Gene3D" id="3.40.50.620">
    <property type="entry name" value="HUPs"/>
    <property type="match status" value="1"/>
</dbReference>
<dbReference type="PANTHER" id="PTHR43284:SF1">
    <property type="entry name" value="ASPARAGINE SYNTHETASE"/>
    <property type="match status" value="1"/>
</dbReference>
<evidence type="ECO:0000256" key="2">
    <source>
        <dbReference type="ARBA" id="ARBA00005752"/>
    </source>
</evidence>
<accession>A0A2W1LI82</accession>
<dbReference type="EMBL" id="QKRB01000006">
    <property type="protein sequence ID" value="PZD97720.1"/>
    <property type="molecule type" value="Genomic_DNA"/>
</dbReference>
<comment type="similarity">
    <text evidence="2">Belongs to the asparagine synthetase family.</text>
</comment>
<evidence type="ECO:0000256" key="5">
    <source>
        <dbReference type="ARBA" id="ARBA00022840"/>
    </source>
</evidence>
<dbReference type="Pfam" id="PF13537">
    <property type="entry name" value="GATase_7"/>
    <property type="match status" value="1"/>
</dbReference>
<dbReference type="Gene3D" id="3.60.20.10">
    <property type="entry name" value="Glutamine Phosphoribosylpyrophosphate, subunit 1, domain 1"/>
    <property type="match status" value="1"/>
</dbReference>
<dbReference type="InterPro" id="IPR001962">
    <property type="entry name" value="Asn_synthase"/>
</dbReference>
<evidence type="ECO:0000256" key="1">
    <source>
        <dbReference type="ARBA" id="ARBA00005187"/>
    </source>
</evidence>
<dbReference type="SUPFAM" id="SSF56235">
    <property type="entry name" value="N-terminal nucleophile aminohydrolases (Ntn hydrolases)"/>
    <property type="match status" value="1"/>
</dbReference>
<protein>
    <recommendedName>
        <fullName evidence="3">asparagine synthase (glutamine-hydrolyzing)</fullName>
        <ecNumber evidence="3">6.3.5.4</ecNumber>
    </recommendedName>
</protein>
<dbReference type="EC" id="6.3.5.4" evidence="3"/>
<dbReference type="InterPro" id="IPR051786">
    <property type="entry name" value="ASN_synthetase/amidase"/>
</dbReference>
<comment type="catalytic activity">
    <reaction evidence="7">
        <text>L-aspartate + L-glutamine + ATP + H2O = L-asparagine + L-glutamate + AMP + diphosphate + H(+)</text>
        <dbReference type="Rhea" id="RHEA:12228"/>
        <dbReference type="ChEBI" id="CHEBI:15377"/>
        <dbReference type="ChEBI" id="CHEBI:15378"/>
        <dbReference type="ChEBI" id="CHEBI:29985"/>
        <dbReference type="ChEBI" id="CHEBI:29991"/>
        <dbReference type="ChEBI" id="CHEBI:30616"/>
        <dbReference type="ChEBI" id="CHEBI:33019"/>
        <dbReference type="ChEBI" id="CHEBI:58048"/>
        <dbReference type="ChEBI" id="CHEBI:58359"/>
        <dbReference type="ChEBI" id="CHEBI:456215"/>
        <dbReference type="EC" id="6.3.5.4"/>
    </reaction>
</comment>
<evidence type="ECO:0000256" key="3">
    <source>
        <dbReference type="ARBA" id="ARBA00012737"/>
    </source>
</evidence>
<evidence type="ECO:0000313" key="11">
    <source>
        <dbReference type="Proteomes" id="UP000249522"/>
    </source>
</evidence>
<dbReference type="InterPro" id="IPR029055">
    <property type="entry name" value="Ntn_hydrolases_N"/>
</dbReference>
<keyword evidence="11" id="KW-1185">Reference proteome</keyword>
<feature type="binding site" evidence="8">
    <location>
        <position position="100"/>
    </location>
    <ligand>
        <name>L-glutamine</name>
        <dbReference type="ChEBI" id="CHEBI:58359"/>
    </ligand>
</feature>
<gene>
    <name evidence="10" type="ORF">DNH61_00180</name>
</gene>
<evidence type="ECO:0000313" key="10">
    <source>
        <dbReference type="EMBL" id="PZD97720.1"/>
    </source>
</evidence>
<keyword evidence="6" id="KW-0061">Asparagine biosynthesis</keyword>
<keyword evidence="6" id="KW-0028">Amino-acid biosynthesis</keyword>
<sequence>MSAIAGILKQDGQPVGADESRALLESLSFYKHDQLDSLHAGSLFLGSALRWVTPESVSEQLPRRHAELGLTIVSDAILDNRDELAALLQLDSAEACDLPDSEYILLSYYKWGSRTPEFLLGDYAFAIWDEAERQLFAARDPLGNRTLYYTQGRGGFAFCSAIAPLLSLPSHDKQLNQSWLAEFLTIPMMLDSTDVGATAYADIRQLPPSSTLVFRDGKLLTAGYDSKLIPDDPVLYQSNAEYEEAFRELFDAAVQTRLRTHRRVAATLSGGLDSGAVVGFAAEPLKAAGKKLYTYSYVPATDFTQWKSRSRLADESPYIRATVAHVGNIEPGYYAFDDMSSYSELDEWLSILESPYKFFENSFWIKGIYEEAARHDTGVLLTGARGNNTISCGSALDYYILLIRRARLLTFYKELRSYSRVMGVGRKKILSVIGRNTFPAPFASKHNDAPLLIHPDFAQRTKVMEKLHSQDVGLTVSGRDGFEERRYYFRSPALLNMQGSSGAKLLMRYGIAERDPTADVRVIRFCMGIPLDQYVQNGMDRALVRRITKGYLPDEVRLNQRVRGVQGADWLHRVAGSWNRVRSELEQLCQDPTASSLINTSQIKAYLAQANEPGKVESAFRDEYRYLMKCLIAYRFLKQFTA</sequence>
<dbReference type="Proteomes" id="UP000249522">
    <property type="component" value="Unassembled WGS sequence"/>
</dbReference>
<dbReference type="InterPro" id="IPR014729">
    <property type="entry name" value="Rossmann-like_a/b/a_fold"/>
</dbReference>
<dbReference type="RefSeq" id="WP_111144683.1">
    <property type="nucleotide sequence ID" value="NZ_QKRB01000006.1"/>
</dbReference>
<dbReference type="GO" id="GO:0006529">
    <property type="term" value="P:asparagine biosynthetic process"/>
    <property type="evidence" value="ECO:0007669"/>
    <property type="project" value="UniProtKB-KW"/>
</dbReference>
<organism evidence="10 11">
    <name type="scientific">Paenibacillus sambharensis</name>
    <dbReference type="NCBI Taxonomy" id="1803190"/>
    <lineage>
        <taxon>Bacteria</taxon>
        <taxon>Bacillati</taxon>
        <taxon>Bacillota</taxon>
        <taxon>Bacilli</taxon>
        <taxon>Bacillales</taxon>
        <taxon>Paenibacillaceae</taxon>
        <taxon>Paenibacillus</taxon>
    </lineage>
</organism>
<proteinExistence type="inferred from homology"/>
<evidence type="ECO:0000256" key="8">
    <source>
        <dbReference type="PIRSR" id="PIRSR001589-2"/>
    </source>
</evidence>
<evidence type="ECO:0000259" key="9">
    <source>
        <dbReference type="PROSITE" id="PS51278"/>
    </source>
</evidence>
<dbReference type="SUPFAM" id="SSF52402">
    <property type="entry name" value="Adenine nucleotide alpha hydrolases-like"/>
    <property type="match status" value="1"/>
</dbReference>
<dbReference type="OrthoDB" id="9763290at2"/>
<dbReference type="GO" id="GO:0004066">
    <property type="term" value="F:asparagine synthase (glutamine-hydrolyzing) activity"/>
    <property type="evidence" value="ECO:0007669"/>
    <property type="project" value="UniProtKB-EC"/>
</dbReference>
<dbReference type="InterPro" id="IPR006426">
    <property type="entry name" value="Asn_synth_AEB"/>
</dbReference>
<keyword evidence="4 8" id="KW-0547">Nucleotide-binding</keyword>
<evidence type="ECO:0000256" key="4">
    <source>
        <dbReference type="ARBA" id="ARBA00022741"/>
    </source>
</evidence>
<keyword evidence="5 8" id="KW-0067">ATP-binding</keyword>
<name>A0A2W1LI82_9BACL</name>
<dbReference type="PANTHER" id="PTHR43284">
    <property type="entry name" value="ASPARAGINE SYNTHETASE (GLUTAMINE-HYDROLYZING)"/>
    <property type="match status" value="1"/>
</dbReference>
<evidence type="ECO:0000256" key="7">
    <source>
        <dbReference type="ARBA" id="ARBA00048741"/>
    </source>
</evidence>
<dbReference type="AlphaFoldDB" id="A0A2W1LI82"/>
<comment type="caution">
    <text evidence="10">The sequence shown here is derived from an EMBL/GenBank/DDBJ whole genome shotgun (WGS) entry which is preliminary data.</text>
</comment>